<dbReference type="SUPFAM" id="SSF49899">
    <property type="entry name" value="Concanavalin A-like lectins/glucanases"/>
    <property type="match status" value="1"/>
</dbReference>
<protein>
    <recommendedName>
        <fullName evidence="3">beta-N-acetylhexosaminidase</fullName>
        <ecNumber evidence="3">3.2.1.52</ecNumber>
    </recommendedName>
</protein>
<dbReference type="InterPro" id="IPR015883">
    <property type="entry name" value="Glyco_hydro_20_cat"/>
</dbReference>
<dbReference type="GO" id="GO:0004563">
    <property type="term" value="F:beta-N-acetylhexosaminidase activity"/>
    <property type="evidence" value="ECO:0007669"/>
    <property type="project" value="UniProtKB-EC"/>
</dbReference>
<evidence type="ECO:0000256" key="5">
    <source>
        <dbReference type="ARBA" id="ARBA00023295"/>
    </source>
</evidence>
<name>A0A1R3RJA2_ASPC5</name>
<dbReference type="InterPro" id="IPR052764">
    <property type="entry name" value="GH20_Enzymes"/>
</dbReference>
<organism evidence="9 10">
    <name type="scientific">Aspergillus carbonarius (strain ITEM 5010)</name>
    <dbReference type="NCBI Taxonomy" id="602072"/>
    <lineage>
        <taxon>Eukaryota</taxon>
        <taxon>Fungi</taxon>
        <taxon>Dikarya</taxon>
        <taxon>Ascomycota</taxon>
        <taxon>Pezizomycotina</taxon>
        <taxon>Eurotiomycetes</taxon>
        <taxon>Eurotiomycetidae</taxon>
        <taxon>Eurotiales</taxon>
        <taxon>Aspergillaceae</taxon>
        <taxon>Aspergillus</taxon>
        <taxon>Aspergillus subgen. Circumdati</taxon>
    </lineage>
</organism>
<dbReference type="InterPro" id="IPR017853">
    <property type="entry name" value="GH"/>
</dbReference>
<dbReference type="SUPFAM" id="SSF55545">
    <property type="entry name" value="beta-N-acetylhexosaminidase-like domain"/>
    <property type="match status" value="1"/>
</dbReference>
<feature type="domain" description="Beta-hexosaminidase bacterial type N-terminal" evidence="8">
    <location>
        <begin position="114"/>
        <end position="214"/>
    </location>
</feature>
<dbReference type="OMA" id="GNNYHAT"/>
<evidence type="ECO:0000256" key="2">
    <source>
        <dbReference type="ARBA" id="ARBA00006285"/>
    </source>
</evidence>
<dbReference type="VEuPathDB" id="FungiDB:ASPCADRAFT_6241"/>
<comment type="catalytic activity">
    <reaction evidence="1">
        <text>Hydrolysis of terminal non-reducing N-acetyl-D-hexosamine residues in N-acetyl-beta-D-hexosaminides.</text>
        <dbReference type="EC" id="3.2.1.52"/>
    </reaction>
</comment>
<keyword evidence="4 9" id="KW-0378">Hydrolase</keyword>
<evidence type="ECO:0000256" key="1">
    <source>
        <dbReference type="ARBA" id="ARBA00001231"/>
    </source>
</evidence>
<dbReference type="InterPro" id="IPR013320">
    <property type="entry name" value="ConA-like_dom_sf"/>
</dbReference>
<proteinExistence type="inferred from homology"/>
<dbReference type="Gene3D" id="3.20.20.80">
    <property type="entry name" value="Glycosidases"/>
    <property type="match status" value="1"/>
</dbReference>
<dbReference type="InterPro" id="IPR029018">
    <property type="entry name" value="Hex-like_dom2"/>
</dbReference>
<dbReference type="Pfam" id="PF02838">
    <property type="entry name" value="Glyco_hydro_20b"/>
    <property type="match status" value="1"/>
</dbReference>
<reference evidence="10" key="1">
    <citation type="journal article" date="2017" name="Genome Biol.">
        <title>Comparative genomics reveals high biological diversity and specific adaptations in the industrially and medically important fungal genus Aspergillus.</title>
        <authorList>
            <person name="de Vries R.P."/>
            <person name="Riley R."/>
            <person name="Wiebenga A."/>
            <person name="Aguilar-Osorio G."/>
            <person name="Amillis S."/>
            <person name="Uchima C.A."/>
            <person name="Anderluh G."/>
            <person name="Asadollahi M."/>
            <person name="Askin M."/>
            <person name="Barry K."/>
            <person name="Battaglia E."/>
            <person name="Bayram O."/>
            <person name="Benocci T."/>
            <person name="Braus-Stromeyer S.A."/>
            <person name="Caldana C."/>
            <person name="Canovas D."/>
            <person name="Cerqueira G.C."/>
            <person name="Chen F."/>
            <person name="Chen W."/>
            <person name="Choi C."/>
            <person name="Clum A."/>
            <person name="Dos Santos R.A."/>
            <person name="Damasio A.R."/>
            <person name="Diallinas G."/>
            <person name="Emri T."/>
            <person name="Fekete E."/>
            <person name="Flipphi M."/>
            <person name="Freyberg S."/>
            <person name="Gallo A."/>
            <person name="Gournas C."/>
            <person name="Habgood R."/>
            <person name="Hainaut M."/>
            <person name="Harispe M.L."/>
            <person name="Henrissat B."/>
            <person name="Hilden K.S."/>
            <person name="Hope R."/>
            <person name="Hossain A."/>
            <person name="Karabika E."/>
            <person name="Karaffa L."/>
            <person name="Karanyi Z."/>
            <person name="Krasevec N."/>
            <person name="Kuo A."/>
            <person name="Kusch H."/>
            <person name="LaButti K."/>
            <person name="Lagendijk E.L."/>
            <person name="Lapidus A."/>
            <person name="Levasseur A."/>
            <person name="Lindquist E."/>
            <person name="Lipzen A."/>
            <person name="Logrieco A.F."/>
            <person name="MacCabe A."/>
            <person name="Maekelae M.R."/>
            <person name="Malavazi I."/>
            <person name="Melin P."/>
            <person name="Meyer V."/>
            <person name="Mielnichuk N."/>
            <person name="Miskei M."/>
            <person name="Molnar A.P."/>
            <person name="Mule G."/>
            <person name="Ngan C.Y."/>
            <person name="Orejas M."/>
            <person name="Orosz E."/>
            <person name="Ouedraogo J.P."/>
            <person name="Overkamp K.M."/>
            <person name="Park H.-S."/>
            <person name="Perrone G."/>
            <person name="Piumi F."/>
            <person name="Punt P.J."/>
            <person name="Ram A.F."/>
            <person name="Ramon A."/>
            <person name="Rauscher S."/>
            <person name="Record E."/>
            <person name="Riano-Pachon D.M."/>
            <person name="Robert V."/>
            <person name="Roehrig J."/>
            <person name="Ruller R."/>
            <person name="Salamov A."/>
            <person name="Salih N.S."/>
            <person name="Samson R.A."/>
            <person name="Sandor E."/>
            <person name="Sanguinetti M."/>
            <person name="Schuetze T."/>
            <person name="Sepcic K."/>
            <person name="Shelest E."/>
            <person name="Sherlock G."/>
            <person name="Sophianopoulou V."/>
            <person name="Squina F.M."/>
            <person name="Sun H."/>
            <person name="Susca A."/>
            <person name="Todd R.B."/>
            <person name="Tsang A."/>
            <person name="Unkles S.E."/>
            <person name="van de Wiele N."/>
            <person name="van Rossen-Uffink D."/>
            <person name="Oliveira J.V."/>
            <person name="Vesth T.C."/>
            <person name="Visser J."/>
            <person name="Yu J.-H."/>
            <person name="Zhou M."/>
            <person name="Andersen M.R."/>
            <person name="Archer D.B."/>
            <person name="Baker S.E."/>
            <person name="Benoit I."/>
            <person name="Brakhage A.A."/>
            <person name="Braus G.H."/>
            <person name="Fischer R."/>
            <person name="Frisvad J.C."/>
            <person name="Goldman G.H."/>
            <person name="Houbraken J."/>
            <person name="Oakley B."/>
            <person name="Pocsi I."/>
            <person name="Scazzocchio C."/>
            <person name="Seiboth B."/>
            <person name="vanKuyk P.A."/>
            <person name="Wortman J."/>
            <person name="Dyer P.S."/>
            <person name="Grigoriev I.V."/>
        </authorList>
    </citation>
    <scope>NUCLEOTIDE SEQUENCE [LARGE SCALE GENOMIC DNA]</scope>
    <source>
        <strain evidence="10">ITEM 5010</strain>
    </source>
</reference>
<dbReference type="Proteomes" id="UP000188318">
    <property type="component" value="Unassembled WGS sequence"/>
</dbReference>
<dbReference type="AlphaFoldDB" id="A0A1R3RJA2"/>
<dbReference type="EC" id="3.2.1.52" evidence="3"/>
<evidence type="ECO:0000256" key="6">
    <source>
        <dbReference type="PIRSR" id="PIRSR625705-1"/>
    </source>
</evidence>
<dbReference type="PRINTS" id="PR00738">
    <property type="entry name" value="GLHYDRLASE20"/>
</dbReference>
<dbReference type="SUPFAM" id="SSF51445">
    <property type="entry name" value="(Trans)glycosidases"/>
    <property type="match status" value="1"/>
</dbReference>
<evidence type="ECO:0000313" key="9">
    <source>
        <dbReference type="EMBL" id="OOF94556.1"/>
    </source>
</evidence>
<dbReference type="STRING" id="602072.A0A1R3RJA2"/>
<evidence type="ECO:0000259" key="8">
    <source>
        <dbReference type="Pfam" id="PF02838"/>
    </source>
</evidence>
<keyword evidence="10" id="KW-1185">Reference proteome</keyword>
<dbReference type="EMBL" id="KV907501">
    <property type="protein sequence ID" value="OOF94556.1"/>
    <property type="molecule type" value="Genomic_DNA"/>
</dbReference>
<dbReference type="Pfam" id="PF00728">
    <property type="entry name" value="Glyco_hydro_20"/>
    <property type="match status" value="1"/>
</dbReference>
<evidence type="ECO:0000259" key="7">
    <source>
        <dbReference type="Pfam" id="PF00728"/>
    </source>
</evidence>
<dbReference type="OrthoDB" id="428480at2759"/>
<dbReference type="InterPro" id="IPR015882">
    <property type="entry name" value="HEX_bac_N"/>
</dbReference>
<gene>
    <name evidence="9" type="ORF">ASPCADRAFT_6241</name>
</gene>
<sequence>MSQPPAKRRKLSITDQSSTAKVMTENFEAITTSLQELRSHIKRGQLQMKDLRDCLNVLEIQLERFVVLERGERERMESGRIAEESGFEADTEWIVDTHYVAAVDSQGQTLIPPTLQEFATTFQDDLRASLGIDLPLVSSSVPGNHSIFLTLANNTGFHDVAGRFTSEAYALDLHNDGITITGASPLGVWWGSRSLIQAAVVSGHSLPQGSAVDAPGWGTRGVMLDAGRHYYPPDFLIEMCSYLSFFKQNVFHLHLSDNLYNNVDLYSTEQSMTLYAAFRPWSDDPTVAGLNKRANESYTRSQFDHIQRQCARRGVTIIPEIEAPGHALSIVQWRPELGLADLSMLNISHPDTIPTMKTIWKAFLPWFHSKTVHLGADEYSSSYVSDYTHFVNDMHSYIAQESSQATRIWGTFTPSEGANVSTAVTIQHWEFFEDNPYFDYIKHGYSVLNSDDAFYIVGKWSGSYPQYLNKTRVFHGNPADYGPYAPNIFDTNNATNNPPRDNPNVVGHLAALWNDYGPNATTYLEAYYSLRDVLPALADKQWGGDLLEAEYDAVFNSLHAAIPAQNLDRSIPSSSDLILHYPFTNTTPMLIPDTSGNHYHARLHGPGCTIHNHTLSFSGTCHLATPLQSKGRNYTLSFSINPSTPYPGTLFSGLDSTLLNGNGSISNVTLISGGNPYSLNYSLPVGVWTDVRLIGSGNRTFLSVDGGERMEFLARLGVNGESLVWAPIAVEAPVATIGEGFVGEMRDVRLWGVA</sequence>
<evidence type="ECO:0000256" key="4">
    <source>
        <dbReference type="ARBA" id="ARBA00022801"/>
    </source>
</evidence>
<feature type="domain" description="Glycoside hydrolase family 20 catalytic" evidence="7">
    <location>
        <begin position="220"/>
        <end position="526"/>
    </location>
</feature>
<keyword evidence="5" id="KW-0326">Glycosidase</keyword>
<dbReference type="CDD" id="cd06564">
    <property type="entry name" value="GH20_DspB_LnbB-like"/>
    <property type="match status" value="1"/>
</dbReference>
<accession>A0A1R3RJA2</accession>
<dbReference type="Gene3D" id="3.30.379.10">
    <property type="entry name" value="Chitobiase/beta-hexosaminidase domain 2-like"/>
    <property type="match status" value="1"/>
</dbReference>
<comment type="similarity">
    <text evidence="2">Belongs to the glycosyl hydrolase 20 family.</text>
</comment>
<dbReference type="PANTHER" id="PTHR43678:SF1">
    <property type="entry name" value="BETA-N-ACETYLHEXOSAMINIDASE"/>
    <property type="match status" value="1"/>
</dbReference>
<dbReference type="GO" id="GO:0005975">
    <property type="term" value="P:carbohydrate metabolic process"/>
    <property type="evidence" value="ECO:0007669"/>
    <property type="project" value="InterPro"/>
</dbReference>
<dbReference type="InterPro" id="IPR025705">
    <property type="entry name" value="Beta_hexosaminidase_sua/sub"/>
</dbReference>
<evidence type="ECO:0000313" key="10">
    <source>
        <dbReference type="Proteomes" id="UP000188318"/>
    </source>
</evidence>
<dbReference type="PANTHER" id="PTHR43678">
    <property type="entry name" value="PUTATIVE (AFU_ORTHOLOGUE AFUA_2G00640)-RELATED"/>
    <property type="match status" value="1"/>
</dbReference>
<evidence type="ECO:0000256" key="3">
    <source>
        <dbReference type="ARBA" id="ARBA00012663"/>
    </source>
</evidence>
<feature type="active site" description="Proton donor" evidence="6">
    <location>
        <position position="378"/>
    </location>
</feature>